<dbReference type="AlphaFoldDB" id="A0A2S2QAQ1"/>
<dbReference type="EMBL" id="GGMS01005614">
    <property type="protein sequence ID" value="MBY74817.1"/>
    <property type="molecule type" value="Transcribed_RNA"/>
</dbReference>
<keyword evidence="11" id="KW-0675">Receptor</keyword>
<evidence type="ECO:0000256" key="7">
    <source>
        <dbReference type="ARBA" id="ARBA00023242"/>
    </source>
</evidence>
<dbReference type="PANTHER" id="PTHR15528">
    <property type="entry name" value="PEROXISOME PROLIFERATOR ACTIVATED RECEPTOR GAMMA COACTIVATOR 1 PGC-1 -RELATED"/>
    <property type="match status" value="1"/>
</dbReference>
<proteinExistence type="predicted"/>
<organism evidence="11">
    <name type="scientific">Sipha flava</name>
    <name type="common">yellow sugarcane aphid</name>
    <dbReference type="NCBI Taxonomy" id="143950"/>
    <lineage>
        <taxon>Eukaryota</taxon>
        <taxon>Metazoa</taxon>
        <taxon>Ecdysozoa</taxon>
        <taxon>Arthropoda</taxon>
        <taxon>Hexapoda</taxon>
        <taxon>Insecta</taxon>
        <taxon>Pterygota</taxon>
        <taxon>Neoptera</taxon>
        <taxon>Paraneoptera</taxon>
        <taxon>Hemiptera</taxon>
        <taxon>Sternorrhyncha</taxon>
        <taxon>Aphidomorpha</taxon>
        <taxon>Aphidoidea</taxon>
        <taxon>Aphididae</taxon>
        <taxon>Sipha</taxon>
    </lineage>
</organism>
<protein>
    <submittedName>
        <fullName evidence="11">Peroxisome proliferator-activated receptor gamma coactivator-related protein 1</fullName>
    </submittedName>
    <submittedName>
        <fullName evidence="13">Uncharacterized protein MAL13P1.304-like isoform X1</fullName>
    </submittedName>
</protein>
<dbReference type="GO" id="GO:0003712">
    <property type="term" value="F:transcription coregulator activity"/>
    <property type="evidence" value="ECO:0007669"/>
    <property type="project" value="InterPro"/>
</dbReference>
<feature type="domain" description="RRM" evidence="10">
    <location>
        <begin position="1014"/>
        <end position="1089"/>
    </location>
</feature>
<evidence type="ECO:0000256" key="8">
    <source>
        <dbReference type="PROSITE-ProRule" id="PRU00176"/>
    </source>
</evidence>
<dbReference type="SMART" id="SM00360">
    <property type="entry name" value="RRM"/>
    <property type="match status" value="1"/>
</dbReference>
<dbReference type="InterPro" id="IPR012677">
    <property type="entry name" value="Nucleotide-bd_a/b_plait_sf"/>
</dbReference>
<keyword evidence="3 8" id="KW-0694">RNA-binding</keyword>
<dbReference type="Gene3D" id="3.30.70.330">
    <property type="match status" value="1"/>
</dbReference>
<gene>
    <name evidence="11" type="primary">Pprc1</name>
    <name evidence="13" type="synonym">LOC112679540</name>
    <name evidence="11" type="ORF">g.28575</name>
</gene>
<evidence type="ECO:0000256" key="4">
    <source>
        <dbReference type="ARBA" id="ARBA00023015"/>
    </source>
</evidence>
<dbReference type="GO" id="GO:0005634">
    <property type="term" value="C:nucleus"/>
    <property type="evidence" value="ECO:0007669"/>
    <property type="project" value="UniProtKB-SubCell"/>
</dbReference>
<keyword evidence="12" id="KW-1185">Reference proteome</keyword>
<evidence type="ECO:0000256" key="2">
    <source>
        <dbReference type="ARBA" id="ARBA00022553"/>
    </source>
</evidence>
<reference evidence="11" key="1">
    <citation type="submission" date="2018-04" db="EMBL/GenBank/DDBJ databases">
        <title>Transcriptome assembly of Sipha flava.</title>
        <authorList>
            <person name="Scully E.D."/>
            <person name="Geib S.M."/>
            <person name="Palmer N.A."/>
            <person name="Koch K."/>
            <person name="Bradshaw J."/>
            <person name="Heng-Moss T."/>
            <person name="Sarath G."/>
        </authorList>
    </citation>
    <scope>NUCLEOTIDE SEQUENCE</scope>
</reference>
<dbReference type="InterPro" id="IPR000504">
    <property type="entry name" value="RRM_dom"/>
</dbReference>
<evidence type="ECO:0000256" key="6">
    <source>
        <dbReference type="ARBA" id="ARBA00023163"/>
    </source>
</evidence>
<evidence type="ECO:0000313" key="13">
    <source>
        <dbReference type="RefSeq" id="XP_025405173.1"/>
    </source>
</evidence>
<evidence type="ECO:0000256" key="9">
    <source>
        <dbReference type="SAM" id="MobiDB-lite"/>
    </source>
</evidence>
<dbReference type="GO" id="GO:0003723">
    <property type="term" value="F:RNA binding"/>
    <property type="evidence" value="ECO:0007669"/>
    <property type="project" value="UniProtKB-UniRule"/>
</dbReference>
<keyword evidence="5" id="KW-0010">Activator</keyword>
<dbReference type="InterPro" id="IPR035979">
    <property type="entry name" value="RBD_domain_sf"/>
</dbReference>
<reference evidence="13" key="2">
    <citation type="submission" date="2025-04" db="UniProtKB">
        <authorList>
            <consortium name="RefSeq"/>
        </authorList>
    </citation>
    <scope>IDENTIFICATION</scope>
    <source>
        <tissue evidence="13">Whole body</tissue>
    </source>
</reference>
<accession>A0A2S2QAQ1</accession>
<dbReference type="Proteomes" id="UP000694846">
    <property type="component" value="Unplaced"/>
</dbReference>
<feature type="compositionally biased region" description="Polar residues" evidence="9">
    <location>
        <begin position="990"/>
        <end position="1007"/>
    </location>
</feature>
<keyword evidence="7" id="KW-0539">Nucleus</keyword>
<dbReference type="OrthoDB" id="10047851at2759"/>
<evidence type="ECO:0000313" key="11">
    <source>
        <dbReference type="EMBL" id="MBY74817.1"/>
    </source>
</evidence>
<evidence type="ECO:0000256" key="3">
    <source>
        <dbReference type="ARBA" id="ARBA00022884"/>
    </source>
</evidence>
<feature type="region of interest" description="Disordered" evidence="9">
    <location>
        <begin position="941"/>
        <end position="1011"/>
    </location>
</feature>
<dbReference type="InterPro" id="IPR034605">
    <property type="entry name" value="PGC-1"/>
</dbReference>
<evidence type="ECO:0000259" key="10">
    <source>
        <dbReference type="PROSITE" id="PS50102"/>
    </source>
</evidence>
<evidence type="ECO:0000256" key="5">
    <source>
        <dbReference type="ARBA" id="ARBA00023159"/>
    </source>
</evidence>
<sequence>MYSDFIESPSKDCFSFNDQSSSSYDMAEVNEINNQTNLDYIFDSYYSSVSQYNSNFGLPEDCKNMSFSELFDQELFSTNENKDCKITIKIEEEEPSSIQCYSVDDSQDIIGHQISTQIEENISPLTSLPKSFAPKRGINRTSIKTTDSCDVKQLMCNPFFETDDLDIDKISVKVENPSIKLEPEYTDDTIVGMEVKLCCSTDDSQNLINKPNLVNIEDGHTSLMTKTSTESTENCNIKHEINNSFYTHNNLNNDKNSVVVNSSTLKLTTKHFNDDVEQNIVKMKNQQHYVENTIDSNSILIMNDKVRSELSKNTISKPQDIVRTSVKSTAKSNVKNFMFNSCHSLQDNKMSIKNNQSITKCKLKNVNNNIKHNIKTEIHSNNFAGDLQHMNNSNINVINEDDIASPSSRILIQKCPGIYKTTLKPIKNCDVKHLMYNTLCQSKKLKLDQKTIEINTSFIKCESEDINYTIDQNVNEKEIQPHYSQKNTTHNHSILKIEEKVPSLLSKNVIPQRQVNSRKSLKSQCSNVKNLMFNPLCTSQNQGNNKMPIKINLSTAKCEPKYVNSNIEQKIEPELQSYYSTDDLQYINNSEINIKVENNIVSSVSKSSPKYRDINKSSLKTTENTEIKHLKFNNLCQTKNLGLDPKSAKFNSLFVKSESEDIYNTNGQKIDEINVKSYCSSNGLQSATDHHNFVKVESSVLKYQGINTTPVKMIKNCEVIRPKPKNINDIIQKKIVKMEVQTNDKNLNNENKIEYDVPNEICSLYSSDTIIESVNSQNCILKNELNLETEKKKISMEEYRAKRGKISLLKNTSENITESTTELVETDNGKLKAIKEEFDRNTNEHFIGQKRKIEDEDQSPVSKEIINEEDKELQTKRMKIEYIKKLLPSSFASEIAKTSSLMKGTLVEDNENENNSDNLIMSYDKTQRKYTEMYNDLEYSKKEEKSQRKGYLNKTHPFYRSSRSDYSNKSGRSSSSLSNSDDYYNRNRSDSPQQNGQYGQNVRNPAQRSKEQKRVVYVGQIPIKFGKRYLYSRFEEFGSIISLTLHKKPDFRVYYAFVTYSDKAEAERAINHGNDDRSQVQLDIRFGERKQTQTPYYDLDDEWLTDWYGYNSPVPVVRARNSPEKVSFQEELEEFYKLAQIKKLNQKSSQIS</sequence>
<feature type="compositionally biased region" description="Low complexity" evidence="9">
    <location>
        <begin position="959"/>
        <end position="982"/>
    </location>
</feature>
<keyword evidence="2" id="KW-0597">Phosphoprotein</keyword>
<keyword evidence="6" id="KW-0804">Transcription</keyword>
<dbReference type="SUPFAM" id="SSF54928">
    <property type="entry name" value="RNA-binding domain, RBD"/>
    <property type="match status" value="1"/>
</dbReference>
<evidence type="ECO:0000313" key="12">
    <source>
        <dbReference type="Proteomes" id="UP000694846"/>
    </source>
</evidence>
<dbReference type="Pfam" id="PF00076">
    <property type="entry name" value="RRM_1"/>
    <property type="match status" value="1"/>
</dbReference>
<evidence type="ECO:0000256" key="1">
    <source>
        <dbReference type="ARBA" id="ARBA00004123"/>
    </source>
</evidence>
<name>A0A2S2QAQ1_9HEMI</name>
<dbReference type="PANTHER" id="PTHR15528:SF11">
    <property type="entry name" value="FI18188P1"/>
    <property type="match status" value="1"/>
</dbReference>
<dbReference type="RefSeq" id="XP_025405173.1">
    <property type="nucleotide sequence ID" value="XM_025549388.1"/>
</dbReference>
<keyword evidence="4" id="KW-0805">Transcription regulation</keyword>
<comment type="subcellular location">
    <subcellularLocation>
        <location evidence="1">Nucleus</location>
    </subcellularLocation>
</comment>
<dbReference type="GO" id="GO:0045944">
    <property type="term" value="P:positive regulation of transcription by RNA polymerase II"/>
    <property type="evidence" value="ECO:0007669"/>
    <property type="project" value="TreeGrafter"/>
</dbReference>
<dbReference type="PROSITE" id="PS50102">
    <property type="entry name" value="RRM"/>
    <property type="match status" value="1"/>
</dbReference>